<gene>
    <name evidence="5" type="ORF">A3843_17765</name>
</gene>
<proteinExistence type="inferred from homology"/>
<name>A0A1U7JCQ4_9HYPH</name>
<dbReference type="Pfam" id="PF00702">
    <property type="entry name" value="Hydrolase"/>
    <property type="match status" value="1"/>
</dbReference>
<dbReference type="InterPro" id="IPR023214">
    <property type="entry name" value="HAD_sf"/>
</dbReference>
<dbReference type="NCBIfam" id="TIGR01509">
    <property type="entry name" value="HAD-SF-IA-v3"/>
    <property type="match status" value="1"/>
</dbReference>
<dbReference type="InterPro" id="IPR051600">
    <property type="entry name" value="Beta-PGM-like"/>
</dbReference>
<evidence type="ECO:0008006" key="7">
    <source>
        <dbReference type="Google" id="ProtNLM"/>
    </source>
</evidence>
<evidence type="ECO:0000313" key="5">
    <source>
        <dbReference type="EMBL" id="OKL42513.1"/>
    </source>
</evidence>
<dbReference type="RefSeq" id="WP_028482542.1">
    <property type="nucleotide sequence ID" value="NZ_LVVZ01000041.1"/>
</dbReference>
<dbReference type="PANTHER" id="PTHR46193">
    <property type="entry name" value="6-PHOSPHOGLUCONATE PHOSPHATASE"/>
    <property type="match status" value="1"/>
</dbReference>
<dbReference type="NCBIfam" id="TIGR01549">
    <property type="entry name" value="HAD-SF-IA-v1"/>
    <property type="match status" value="1"/>
</dbReference>
<dbReference type="PANTHER" id="PTHR46193:SF10">
    <property type="entry name" value="6-PHOSPHOGLUCONATE PHOSPHATASE"/>
    <property type="match status" value="1"/>
</dbReference>
<dbReference type="Gene3D" id="3.40.50.1000">
    <property type="entry name" value="HAD superfamily/HAD-like"/>
    <property type="match status" value="1"/>
</dbReference>
<dbReference type="SFLD" id="SFLDS00003">
    <property type="entry name" value="Haloacid_Dehalogenase"/>
    <property type="match status" value="1"/>
</dbReference>
<sequence>MIDVIIWDCDGCLIDSEHLSAQAEAECLREVGLEIDAQGVIDRFTGMMGRDLFVVLEKELGRDVSGHPAFGQLYERVFEIFERELQPVTGIHEALAALDPVPMAVASGASHRHLKFGLSHTGLYDRFEGRIVSAQDVPRGKPAPDVFLRAAEIMNVDPARCLVIEDSPRGMQGAHAAGMKSFGFTGATHGGARLHKQLEAENPALIFDDMSQLPGLFTKFIQ</sequence>
<dbReference type="InterPro" id="IPR023198">
    <property type="entry name" value="PGP-like_dom2"/>
</dbReference>
<evidence type="ECO:0000256" key="3">
    <source>
        <dbReference type="ARBA" id="ARBA00022723"/>
    </source>
</evidence>
<dbReference type="CDD" id="cd07526">
    <property type="entry name" value="HAD_BPGM_like"/>
    <property type="match status" value="1"/>
</dbReference>
<comment type="caution">
    <text evidence="5">The sequence shown here is derived from an EMBL/GenBank/DDBJ whole genome shotgun (WGS) entry which is preliminary data.</text>
</comment>
<dbReference type="SFLD" id="SFLDG01129">
    <property type="entry name" value="C1.5:_HAD__Beta-PGM__Phosphata"/>
    <property type="match status" value="1"/>
</dbReference>
<keyword evidence="4" id="KW-0460">Magnesium</keyword>
<dbReference type="Proteomes" id="UP000185783">
    <property type="component" value="Unassembled WGS sequence"/>
</dbReference>
<accession>A0A1U7JCQ4</accession>
<dbReference type="STRING" id="197461.A3843_17765"/>
<dbReference type="InterPro" id="IPR036412">
    <property type="entry name" value="HAD-like_sf"/>
</dbReference>
<evidence type="ECO:0000256" key="1">
    <source>
        <dbReference type="ARBA" id="ARBA00001946"/>
    </source>
</evidence>
<dbReference type="EMBL" id="LVVZ01000041">
    <property type="protein sequence ID" value="OKL42513.1"/>
    <property type="molecule type" value="Genomic_DNA"/>
</dbReference>
<dbReference type="SFLD" id="SFLDG01135">
    <property type="entry name" value="C1.5.6:_HAD__Beta-PGM__Phospha"/>
    <property type="match status" value="1"/>
</dbReference>
<dbReference type="InterPro" id="IPR006439">
    <property type="entry name" value="HAD-SF_hydro_IA"/>
</dbReference>
<keyword evidence="6" id="KW-1185">Reference proteome</keyword>
<dbReference type="GO" id="GO:0003824">
    <property type="term" value="F:catalytic activity"/>
    <property type="evidence" value="ECO:0007669"/>
    <property type="project" value="UniProtKB-ARBA"/>
</dbReference>
<dbReference type="GO" id="GO:0046872">
    <property type="term" value="F:metal ion binding"/>
    <property type="evidence" value="ECO:0007669"/>
    <property type="project" value="UniProtKB-KW"/>
</dbReference>
<reference evidence="5 6" key="1">
    <citation type="submission" date="2016-03" db="EMBL/GenBank/DDBJ databases">
        <title>Genome sequence of Nesiotobacter sp. nov., a moderately halophilic alphaproteobacterium isolated from the Yellow Sea, China.</title>
        <authorList>
            <person name="Zhang G."/>
            <person name="Zhang R."/>
        </authorList>
    </citation>
    <scope>NUCLEOTIDE SEQUENCE [LARGE SCALE GENOMIC DNA]</scope>
    <source>
        <strain evidence="5 6">WB1-6</strain>
    </source>
</reference>
<dbReference type="Gene3D" id="1.10.150.240">
    <property type="entry name" value="Putative phosphatase, domain 2"/>
    <property type="match status" value="1"/>
</dbReference>
<evidence type="ECO:0000313" key="6">
    <source>
        <dbReference type="Proteomes" id="UP000185783"/>
    </source>
</evidence>
<dbReference type="AlphaFoldDB" id="A0A1U7JCQ4"/>
<evidence type="ECO:0000256" key="4">
    <source>
        <dbReference type="ARBA" id="ARBA00022842"/>
    </source>
</evidence>
<protein>
    <recommendedName>
        <fullName evidence="7">6-phosphogluconate phosphatase</fullName>
    </recommendedName>
</protein>
<dbReference type="SUPFAM" id="SSF56784">
    <property type="entry name" value="HAD-like"/>
    <property type="match status" value="1"/>
</dbReference>
<organism evidence="5 6">
    <name type="scientific">Pseudovibrio exalbescens</name>
    <dbReference type="NCBI Taxonomy" id="197461"/>
    <lineage>
        <taxon>Bacteria</taxon>
        <taxon>Pseudomonadati</taxon>
        <taxon>Pseudomonadota</taxon>
        <taxon>Alphaproteobacteria</taxon>
        <taxon>Hyphomicrobiales</taxon>
        <taxon>Stappiaceae</taxon>
        <taxon>Pseudovibrio</taxon>
    </lineage>
</organism>
<evidence type="ECO:0000256" key="2">
    <source>
        <dbReference type="ARBA" id="ARBA00006171"/>
    </source>
</evidence>
<keyword evidence="3" id="KW-0479">Metal-binding</keyword>
<comment type="similarity">
    <text evidence="2">Belongs to the HAD-like hydrolase superfamily. CbbY/CbbZ/Gph/YieH family.</text>
</comment>
<comment type="cofactor">
    <cofactor evidence="1">
        <name>Mg(2+)</name>
        <dbReference type="ChEBI" id="CHEBI:18420"/>
    </cofactor>
</comment>